<sequence>MTALVSAHRKTIAVFAPLIIVLAVGAYLVPHDSSQVSVNPTFWIIFSAIFWAILCASATSQFKVLRSLDMPQKRWQIAAHGFAIVGSVIFGLVAAAAHYIAVSAGVDVDSSFEVAVNGDTGTLPTWLAHLLSVLAFLTTYLVAGYAGTAIGMLFKALDNRSIAMRTITAAGGILLVYFLAIAINWAAYTFSIPIEAPYPGLFIFSGIAIIVSVVLMWRLPRHIHP</sequence>
<feature type="transmembrane region" description="Helical" evidence="1">
    <location>
        <begin position="42"/>
        <end position="65"/>
    </location>
</feature>
<dbReference type="Proteomes" id="UP000218690">
    <property type="component" value="Unassembled WGS sequence"/>
</dbReference>
<name>A0A2A4AKD1_9CORY</name>
<proteinExistence type="predicted"/>
<dbReference type="AlphaFoldDB" id="A0A2A4AKD1"/>
<protein>
    <submittedName>
        <fullName evidence="2">Uncharacterized protein</fullName>
    </submittedName>
</protein>
<feature type="transmembrane region" description="Helical" evidence="1">
    <location>
        <begin position="77"/>
        <end position="106"/>
    </location>
</feature>
<organism evidence="2 3">
    <name type="scientific">Corynebacterium accolens</name>
    <dbReference type="NCBI Taxonomy" id="38284"/>
    <lineage>
        <taxon>Bacteria</taxon>
        <taxon>Bacillati</taxon>
        <taxon>Actinomycetota</taxon>
        <taxon>Actinomycetes</taxon>
        <taxon>Mycobacteriales</taxon>
        <taxon>Corynebacteriaceae</taxon>
        <taxon>Corynebacterium</taxon>
    </lineage>
</organism>
<feature type="transmembrane region" description="Helical" evidence="1">
    <location>
        <begin position="166"/>
        <end position="188"/>
    </location>
</feature>
<evidence type="ECO:0000313" key="2">
    <source>
        <dbReference type="EMBL" id="PCC82646.1"/>
    </source>
</evidence>
<keyword evidence="1" id="KW-0472">Membrane</keyword>
<keyword evidence="1" id="KW-1133">Transmembrane helix</keyword>
<keyword evidence="1" id="KW-0812">Transmembrane</keyword>
<dbReference type="EMBL" id="NWBP01000023">
    <property type="protein sequence ID" value="PCC82646.1"/>
    <property type="molecule type" value="Genomic_DNA"/>
</dbReference>
<feature type="transmembrane region" description="Helical" evidence="1">
    <location>
        <begin position="200"/>
        <end position="219"/>
    </location>
</feature>
<feature type="transmembrane region" description="Helical" evidence="1">
    <location>
        <begin position="126"/>
        <end position="154"/>
    </location>
</feature>
<reference evidence="2 3" key="1">
    <citation type="submission" date="2017-09" db="EMBL/GenBank/DDBJ databases">
        <title>Draft Genome Sequence of Corynebacterium accolens AH4003.</title>
        <authorList>
            <person name="Chen Y."/>
            <person name="Oosthuysen W.F."/>
            <person name="Kelley S."/>
            <person name="Horswill A."/>
        </authorList>
    </citation>
    <scope>NUCLEOTIDE SEQUENCE [LARGE SCALE GENOMIC DNA]</scope>
    <source>
        <strain evidence="2 3">AH4003</strain>
    </source>
</reference>
<gene>
    <name evidence="2" type="ORF">COM45_07455</name>
</gene>
<feature type="transmembrane region" description="Helical" evidence="1">
    <location>
        <begin position="12"/>
        <end position="30"/>
    </location>
</feature>
<comment type="caution">
    <text evidence="2">The sequence shown here is derived from an EMBL/GenBank/DDBJ whole genome shotgun (WGS) entry which is preliminary data.</text>
</comment>
<accession>A0A2A4AKD1</accession>
<evidence type="ECO:0000313" key="3">
    <source>
        <dbReference type="Proteomes" id="UP000218690"/>
    </source>
</evidence>
<evidence type="ECO:0000256" key="1">
    <source>
        <dbReference type="SAM" id="Phobius"/>
    </source>
</evidence>